<feature type="domain" description="Transcription regulator TrmB N-terminal" evidence="3">
    <location>
        <begin position="8"/>
        <end position="74"/>
    </location>
</feature>
<dbReference type="InterPro" id="IPR002831">
    <property type="entry name" value="Tscrpt_reg_TrmB_N"/>
</dbReference>
<sequence>MDEVLQHLKHLGFTELEAKCLHVLAECGTQTGYEIAKRLGVSRSNVYSALQKLAEKGVVLTSHGEPTHYQSLPIEEIGDKIESDLQASIRYVKSHMPKQDTERTEYFSVEGDAKVIERIRNELKKAREEALGDLWSEEAELLKAELRHAQEQGIRILVSTVGEAVLPDGIHQFPHGREEAWQERNGRKFTLLVDRKLAIIGTRGGGEPTKAMLTEHPAMVELLLNNFFHDIVLHELHRDMGAKLDEKYGKNFKKVIQKYTESRPMEEKSTEGKRRKKK</sequence>
<dbReference type="Pfam" id="PF01978">
    <property type="entry name" value="TrmB"/>
    <property type="match status" value="1"/>
</dbReference>
<dbReference type="PANTHER" id="PTHR34293">
    <property type="entry name" value="HTH-TYPE TRANSCRIPTIONAL REGULATOR TRMBL2"/>
    <property type="match status" value="1"/>
</dbReference>
<dbReference type="CDD" id="cd09124">
    <property type="entry name" value="PLDc_like_TrmB_middle"/>
    <property type="match status" value="1"/>
</dbReference>
<keyword evidence="1" id="KW-0238">DNA-binding</keyword>
<feature type="region of interest" description="Disordered" evidence="2">
    <location>
        <begin position="259"/>
        <end position="278"/>
    </location>
</feature>
<gene>
    <name evidence="4" type="ORF">GK047_13405</name>
</gene>
<dbReference type="AlphaFoldDB" id="A0A6G3ZXY7"/>
<dbReference type="InterPro" id="IPR036390">
    <property type="entry name" value="WH_DNA-bd_sf"/>
</dbReference>
<dbReference type="InterPro" id="IPR011991">
    <property type="entry name" value="ArsR-like_HTH"/>
</dbReference>
<evidence type="ECO:0000256" key="1">
    <source>
        <dbReference type="ARBA" id="ARBA00023125"/>
    </source>
</evidence>
<dbReference type="EMBL" id="JAAIKC010000004">
    <property type="protein sequence ID" value="NEW07002.1"/>
    <property type="molecule type" value="Genomic_DNA"/>
</dbReference>
<protein>
    <submittedName>
        <fullName evidence="4">TrmB family transcriptional regulator</fullName>
    </submittedName>
</protein>
<name>A0A6G3ZXY7_9BACL</name>
<organism evidence="4">
    <name type="scientific">Paenibacillus sp. SYP-B3998</name>
    <dbReference type="NCBI Taxonomy" id="2678564"/>
    <lineage>
        <taxon>Bacteria</taxon>
        <taxon>Bacillati</taxon>
        <taxon>Bacillota</taxon>
        <taxon>Bacilli</taxon>
        <taxon>Bacillales</taxon>
        <taxon>Paenibacillaceae</taxon>
        <taxon>Paenibacillus</taxon>
    </lineage>
</organism>
<evidence type="ECO:0000259" key="3">
    <source>
        <dbReference type="Pfam" id="PF01978"/>
    </source>
</evidence>
<evidence type="ECO:0000313" key="4">
    <source>
        <dbReference type="EMBL" id="NEW07002.1"/>
    </source>
</evidence>
<dbReference type="Gene3D" id="1.10.10.10">
    <property type="entry name" value="Winged helix-like DNA-binding domain superfamily/Winged helix DNA-binding domain"/>
    <property type="match status" value="1"/>
</dbReference>
<proteinExistence type="predicted"/>
<accession>A0A6G3ZXY7</accession>
<comment type="caution">
    <text evidence="4">The sequence shown here is derived from an EMBL/GenBank/DDBJ whole genome shotgun (WGS) entry which is preliminary data.</text>
</comment>
<dbReference type="CDD" id="cd00090">
    <property type="entry name" value="HTH_ARSR"/>
    <property type="match status" value="1"/>
</dbReference>
<dbReference type="InterPro" id="IPR036388">
    <property type="entry name" value="WH-like_DNA-bd_sf"/>
</dbReference>
<dbReference type="PANTHER" id="PTHR34293:SF1">
    <property type="entry name" value="HTH-TYPE TRANSCRIPTIONAL REGULATOR TRMBL2"/>
    <property type="match status" value="1"/>
</dbReference>
<evidence type="ECO:0000256" key="2">
    <source>
        <dbReference type="SAM" id="MobiDB-lite"/>
    </source>
</evidence>
<dbReference type="GO" id="GO:0003677">
    <property type="term" value="F:DNA binding"/>
    <property type="evidence" value="ECO:0007669"/>
    <property type="project" value="UniProtKB-KW"/>
</dbReference>
<dbReference type="SUPFAM" id="SSF46785">
    <property type="entry name" value="Winged helix' DNA-binding domain"/>
    <property type="match status" value="1"/>
</dbReference>
<dbReference type="InterPro" id="IPR051797">
    <property type="entry name" value="TrmB-like"/>
</dbReference>
<reference evidence="4" key="1">
    <citation type="submission" date="2020-02" db="EMBL/GenBank/DDBJ databases">
        <authorList>
            <person name="Shen X.-R."/>
            <person name="Zhang Y.-X."/>
        </authorList>
    </citation>
    <scope>NUCLEOTIDE SEQUENCE</scope>
    <source>
        <strain evidence="4">SYP-B3998</strain>
    </source>
</reference>
<feature type="compositionally biased region" description="Basic and acidic residues" evidence="2">
    <location>
        <begin position="260"/>
        <end position="272"/>
    </location>
</feature>